<dbReference type="PROSITE" id="PS50082">
    <property type="entry name" value="WD_REPEATS_2"/>
    <property type="match status" value="2"/>
</dbReference>
<dbReference type="GO" id="GO:0006364">
    <property type="term" value="P:rRNA processing"/>
    <property type="evidence" value="ECO:0007669"/>
    <property type="project" value="TreeGrafter"/>
</dbReference>
<protein>
    <submittedName>
        <fullName evidence="4">Wd repeat-containing protein</fullName>
    </submittedName>
</protein>
<reference evidence="4 5" key="1">
    <citation type="journal article" date="2014" name="Mol. Plant">
        <title>Chromosome Scale Genome Assembly and Transcriptome Profiling of Nannochloropsis gaditana in Nitrogen Depletion.</title>
        <authorList>
            <person name="Corteggiani Carpinelli E."/>
            <person name="Telatin A."/>
            <person name="Vitulo N."/>
            <person name="Forcato C."/>
            <person name="D'Angelo M."/>
            <person name="Schiavon R."/>
            <person name="Vezzi A."/>
            <person name="Giacometti G.M."/>
            <person name="Morosinotto T."/>
            <person name="Valle G."/>
        </authorList>
    </citation>
    <scope>NUCLEOTIDE SEQUENCE [LARGE SCALE GENOMIC DNA]</scope>
    <source>
        <strain evidence="4 5">B-31</strain>
    </source>
</reference>
<dbReference type="GO" id="GO:0006261">
    <property type="term" value="P:DNA-templated DNA replication"/>
    <property type="evidence" value="ECO:0007669"/>
    <property type="project" value="TreeGrafter"/>
</dbReference>
<dbReference type="PROSITE" id="PS50294">
    <property type="entry name" value="WD_REPEATS_REGION"/>
    <property type="match status" value="2"/>
</dbReference>
<dbReference type="PANTHER" id="PTHR18763:SF0">
    <property type="entry name" value="WD REPEAT-CONTAINING PROTEIN 18"/>
    <property type="match status" value="1"/>
</dbReference>
<keyword evidence="2" id="KW-0677">Repeat</keyword>
<proteinExistence type="predicted"/>
<name>W7TUL9_9STRA</name>
<evidence type="ECO:0000256" key="1">
    <source>
        <dbReference type="ARBA" id="ARBA00022574"/>
    </source>
</evidence>
<feature type="repeat" description="WD" evidence="3">
    <location>
        <begin position="145"/>
        <end position="176"/>
    </location>
</feature>
<dbReference type="InterPro" id="IPR015943">
    <property type="entry name" value="WD40/YVTN_repeat-like_dom_sf"/>
</dbReference>
<dbReference type="InterPro" id="IPR045227">
    <property type="entry name" value="WDR18/Ipi3/RID3"/>
</dbReference>
<dbReference type="SUPFAM" id="SSF50998">
    <property type="entry name" value="Quinoprotein alcohol dehydrogenase-like"/>
    <property type="match status" value="1"/>
</dbReference>
<dbReference type="OrthoDB" id="756370at2759"/>
<comment type="caution">
    <text evidence="4">The sequence shown here is derived from an EMBL/GenBank/DDBJ whole genome shotgun (WGS) entry which is preliminary data.</text>
</comment>
<dbReference type="InterPro" id="IPR011047">
    <property type="entry name" value="Quinoprotein_ADH-like_sf"/>
</dbReference>
<evidence type="ECO:0000256" key="3">
    <source>
        <dbReference type="PROSITE-ProRule" id="PRU00221"/>
    </source>
</evidence>
<dbReference type="AlphaFoldDB" id="W7TUL9"/>
<dbReference type="PANTHER" id="PTHR18763">
    <property type="entry name" value="WD-REPEAT PROTEIN 18"/>
    <property type="match status" value="1"/>
</dbReference>
<evidence type="ECO:0000256" key="2">
    <source>
        <dbReference type="ARBA" id="ARBA00022737"/>
    </source>
</evidence>
<sequence>MLHDNSMFTGTLMQENCHDIHLSLASEIVVAACPKDRVLRVIDVATGTTYSTFGDTAASGLAPVRGTQTSEGLGTGGDYVISSQLFEQALVFHRWGKAQPLLKCRVSESVGPVVTTPDGFFLLAGGRSGQIYAWEIASGSLVANWDAHYKAISCMVMTSDGGFLITGSEDTTVRAWALSDILAAERTKNDGTKTACIRPFCSWSNHSLPVTGLHCGQGGPTCRIVSCSLDHRVHIYELANKDGALCTLQAPSGVACTSLDPGEKHLLVGGTMGDIFVIDMDVVCQARTASRTLVQFVGTVGPIGSSKEDWRRLAGHQKAVMALTFTWDGRIALSASEDGSLRWWHMDSRQCVRRVTFDNGGPLTGLLLLPRPAALLHVMPKVVLPAPLQPLKKYGAISVTNEKDDLIFLNTRTPKCKTPDPYRTECTSLLLSFEKLYDAALMTRDATFEEVGERSRKHDASINVSIQGSSKFSNADNCLDAGIKAARKKSKRHIRKDRIVGQTCRQKK</sequence>
<dbReference type="InterPro" id="IPR001680">
    <property type="entry name" value="WD40_rpt"/>
</dbReference>
<evidence type="ECO:0000313" key="5">
    <source>
        <dbReference type="Proteomes" id="UP000019335"/>
    </source>
</evidence>
<organism evidence="4 5">
    <name type="scientific">Nannochloropsis gaditana</name>
    <dbReference type="NCBI Taxonomy" id="72520"/>
    <lineage>
        <taxon>Eukaryota</taxon>
        <taxon>Sar</taxon>
        <taxon>Stramenopiles</taxon>
        <taxon>Ochrophyta</taxon>
        <taxon>Eustigmatophyceae</taxon>
        <taxon>Eustigmatales</taxon>
        <taxon>Monodopsidaceae</taxon>
        <taxon>Nannochloropsis</taxon>
    </lineage>
</organism>
<gene>
    <name evidence="4" type="ORF">Naga_100010g70</name>
</gene>
<dbReference type="SMART" id="SM00320">
    <property type="entry name" value="WD40"/>
    <property type="match status" value="5"/>
</dbReference>
<keyword evidence="1 3" id="KW-0853">WD repeat</keyword>
<dbReference type="Pfam" id="PF00400">
    <property type="entry name" value="WD40"/>
    <property type="match status" value="2"/>
</dbReference>
<dbReference type="GO" id="GO:0120330">
    <property type="term" value="C:rixosome complex"/>
    <property type="evidence" value="ECO:0007669"/>
    <property type="project" value="TreeGrafter"/>
</dbReference>
<dbReference type="GO" id="GO:0005656">
    <property type="term" value="C:nuclear pre-replicative complex"/>
    <property type="evidence" value="ECO:0007669"/>
    <property type="project" value="TreeGrafter"/>
</dbReference>
<accession>W7TUL9</accession>
<dbReference type="Proteomes" id="UP000019335">
    <property type="component" value="Chromosome 7"/>
</dbReference>
<dbReference type="Gene3D" id="2.130.10.10">
    <property type="entry name" value="YVTN repeat-like/Quinoprotein amine dehydrogenase"/>
    <property type="match status" value="2"/>
</dbReference>
<evidence type="ECO:0000313" key="4">
    <source>
        <dbReference type="EMBL" id="EWM27213.1"/>
    </source>
</evidence>
<dbReference type="EMBL" id="AZIL01000517">
    <property type="protein sequence ID" value="EWM27213.1"/>
    <property type="molecule type" value="Genomic_DNA"/>
</dbReference>
<feature type="repeat" description="WD" evidence="3">
    <location>
        <begin position="313"/>
        <end position="354"/>
    </location>
</feature>
<keyword evidence="5" id="KW-1185">Reference proteome</keyword>